<feature type="domain" description="Fungal lipase-type" evidence="1">
    <location>
        <begin position="80"/>
        <end position="223"/>
    </location>
</feature>
<dbReference type="Pfam" id="PF01764">
    <property type="entry name" value="Lipase_3"/>
    <property type="match status" value="1"/>
</dbReference>
<dbReference type="OrthoDB" id="438440at2759"/>
<accession>A0A1Y1IRP0</accession>
<dbReference type="AlphaFoldDB" id="A0A1Y1IRP0"/>
<proteinExistence type="predicted"/>
<dbReference type="InterPro" id="IPR002921">
    <property type="entry name" value="Fungal_lipase-type"/>
</dbReference>
<reference evidence="2 3" key="1">
    <citation type="journal article" date="2014" name="Nat. Commun.">
        <title>Klebsormidium flaccidum genome reveals primary factors for plant terrestrial adaptation.</title>
        <authorList>
            <person name="Hori K."/>
            <person name="Maruyama F."/>
            <person name="Fujisawa T."/>
            <person name="Togashi T."/>
            <person name="Yamamoto N."/>
            <person name="Seo M."/>
            <person name="Sato S."/>
            <person name="Yamada T."/>
            <person name="Mori H."/>
            <person name="Tajima N."/>
            <person name="Moriyama T."/>
            <person name="Ikeuchi M."/>
            <person name="Watanabe M."/>
            <person name="Wada H."/>
            <person name="Kobayashi K."/>
            <person name="Saito M."/>
            <person name="Masuda T."/>
            <person name="Sasaki-Sekimoto Y."/>
            <person name="Mashiguchi K."/>
            <person name="Awai K."/>
            <person name="Shimojima M."/>
            <person name="Masuda S."/>
            <person name="Iwai M."/>
            <person name="Nobusawa T."/>
            <person name="Narise T."/>
            <person name="Kondo S."/>
            <person name="Saito H."/>
            <person name="Sato R."/>
            <person name="Murakawa M."/>
            <person name="Ihara Y."/>
            <person name="Oshima-Yamada Y."/>
            <person name="Ohtaka K."/>
            <person name="Satoh M."/>
            <person name="Sonobe K."/>
            <person name="Ishii M."/>
            <person name="Ohtani R."/>
            <person name="Kanamori-Sato M."/>
            <person name="Honoki R."/>
            <person name="Miyazaki D."/>
            <person name="Mochizuki H."/>
            <person name="Umetsu J."/>
            <person name="Higashi K."/>
            <person name="Shibata D."/>
            <person name="Kamiya Y."/>
            <person name="Sato N."/>
            <person name="Nakamura Y."/>
            <person name="Tabata S."/>
            <person name="Ida S."/>
            <person name="Kurokawa K."/>
            <person name="Ohta H."/>
        </authorList>
    </citation>
    <scope>NUCLEOTIDE SEQUENCE [LARGE SCALE GENOMIC DNA]</scope>
    <source>
        <strain evidence="2 3">NIES-2285</strain>
    </source>
</reference>
<dbReference type="InterPro" id="IPR051218">
    <property type="entry name" value="Sec_MonoDiacylglyc_Lipase"/>
</dbReference>
<evidence type="ECO:0000313" key="3">
    <source>
        <dbReference type="Proteomes" id="UP000054558"/>
    </source>
</evidence>
<protein>
    <recommendedName>
        <fullName evidence="1">Fungal lipase-type domain-containing protein</fullName>
    </recommendedName>
</protein>
<dbReference type="Gene3D" id="3.40.50.1820">
    <property type="entry name" value="alpha/beta hydrolase"/>
    <property type="match status" value="1"/>
</dbReference>
<keyword evidence="3" id="KW-1185">Reference proteome</keyword>
<evidence type="ECO:0000259" key="1">
    <source>
        <dbReference type="Pfam" id="PF01764"/>
    </source>
</evidence>
<organism evidence="2 3">
    <name type="scientific">Klebsormidium nitens</name>
    <name type="common">Green alga</name>
    <name type="synonym">Ulothrix nitens</name>
    <dbReference type="NCBI Taxonomy" id="105231"/>
    <lineage>
        <taxon>Eukaryota</taxon>
        <taxon>Viridiplantae</taxon>
        <taxon>Streptophyta</taxon>
        <taxon>Klebsormidiophyceae</taxon>
        <taxon>Klebsormidiales</taxon>
        <taxon>Klebsormidiaceae</taxon>
        <taxon>Klebsormidium</taxon>
    </lineage>
</organism>
<dbReference type="PANTHER" id="PTHR45856">
    <property type="entry name" value="ALPHA/BETA-HYDROLASES SUPERFAMILY PROTEIN"/>
    <property type="match status" value="1"/>
</dbReference>
<dbReference type="GO" id="GO:0006629">
    <property type="term" value="P:lipid metabolic process"/>
    <property type="evidence" value="ECO:0007669"/>
    <property type="project" value="InterPro"/>
</dbReference>
<dbReference type="SUPFAM" id="SSF53474">
    <property type="entry name" value="alpha/beta-Hydrolases"/>
    <property type="match status" value="1"/>
</dbReference>
<gene>
    <name evidence="2" type="ORF">KFL_014480010</name>
</gene>
<dbReference type="CDD" id="cd00519">
    <property type="entry name" value="Lipase_3"/>
    <property type="match status" value="1"/>
</dbReference>
<name>A0A1Y1IRP0_KLENI</name>
<evidence type="ECO:0000313" key="2">
    <source>
        <dbReference type="EMBL" id="GAQ93334.1"/>
    </source>
</evidence>
<dbReference type="PANTHER" id="PTHR45856:SF11">
    <property type="entry name" value="FUNGAL LIPASE-LIKE DOMAIN-CONTAINING PROTEIN"/>
    <property type="match status" value="1"/>
</dbReference>
<dbReference type="EMBL" id="DF238397">
    <property type="protein sequence ID" value="GAQ93334.1"/>
    <property type="molecule type" value="Genomic_DNA"/>
</dbReference>
<sequence length="559" mass="60292">MAEPRTDAIPLGSGKALNSLDISRALLCSRAVYAETVLDAERLYCEAQRSNTGLTFEKVHMSLESGLQKFLVAYAADAIFLAFRGSASLKDVASNLQAEAMRNRGGSFHAGFFKRTDIFAGSGHNPLKELVRNQGKRLIFCGHSLGGAVSHLTLLRFLWDPACVPPEMLVYDQFEKDLADSFISIAFGAPHICDSVLADEVKDSGLGWRFINIVNQDDPVPLLLHDLPGLVKSAFDAAKPVLKDATNSLLALGGFIGHSVSGYATGGVAGAVRGAIKALTSPTADRLNLAYTLTEQWANSVQNIELSDVPKGQRFAPIGQYVLMHKDLGVWTSICLPAGSKPLHLHLGQGPLLQDGPLHHHTLDGYSIALAACRLIQAGLPAMDTQVSSTEEKFVVSCPGPQVQFAKLKVTDTNQRYLHIKGSNLLFLTSRVSLNGTEDWQTKVQTDNELKVFEAVSPLQAGQRRTSAMETIRIAIVKTAFGQTEAAVVEDFQIGETQIERAGVLGSFPKCIQTMLVKAQPPLSLKPSPSDLEMLDNIMSLDDPEGLLQPAPIVTITTG</sequence>
<dbReference type="Proteomes" id="UP000054558">
    <property type="component" value="Unassembled WGS sequence"/>
</dbReference>
<dbReference type="InterPro" id="IPR029058">
    <property type="entry name" value="AB_hydrolase_fold"/>
</dbReference>